<comment type="caution">
    <text evidence="8">The sequence shown here is derived from an EMBL/GenBank/DDBJ whole genome shotgun (WGS) entry which is preliminary data.</text>
</comment>
<dbReference type="InterPro" id="IPR032799">
    <property type="entry name" value="TAXi_C"/>
</dbReference>
<organism evidence="8 9">
    <name type="scientific">Acacia crassicarpa</name>
    <name type="common">northern wattle</name>
    <dbReference type="NCBI Taxonomy" id="499986"/>
    <lineage>
        <taxon>Eukaryota</taxon>
        <taxon>Viridiplantae</taxon>
        <taxon>Streptophyta</taxon>
        <taxon>Embryophyta</taxon>
        <taxon>Tracheophyta</taxon>
        <taxon>Spermatophyta</taxon>
        <taxon>Magnoliopsida</taxon>
        <taxon>eudicotyledons</taxon>
        <taxon>Gunneridae</taxon>
        <taxon>Pentapetalae</taxon>
        <taxon>rosids</taxon>
        <taxon>fabids</taxon>
        <taxon>Fabales</taxon>
        <taxon>Fabaceae</taxon>
        <taxon>Caesalpinioideae</taxon>
        <taxon>mimosoid clade</taxon>
        <taxon>Acacieae</taxon>
        <taxon>Acacia</taxon>
    </lineage>
</organism>
<feature type="domain" description="Peptidase A1" evidence="7">
    <location>
        <begin position="107"/>
        <end position="444"/>
    </location>
</feature>
<accession>A0AAE1J7W9</accession>
<comment type="similarity">
    <text evidence="1">Belongs to the peptidase A1 family.</text>
</comment>
<keyword evidence="4" id="KW-0378">Hydrolase</keyword>
<name>A0AAE1J7W9_9FABA</name>
<protein>
    <recommendedName>
        <fullName evidence="7">Peptidase A1 domain-containing protein</fullName>
    </recommendedName>
</protein>
<evidence type="ECO:0000256" key="1">
    <source>
        <dbReference type="ARBA" id="ARBA00007447"/>
    </source>
</evidence>
<sequence length="453" mass="50135">MALLHLFIAFSMCFFSSIAMIDTKANPQVSSLSISTAKPDRFFSKLIHPHSVHHPYYNPNETTEDRIEHDIKRSLARIASLEAKIGSSSASNDHRASLYPTAPHSAMLANISIGHPPIPQLLVMDTGSPLLWVMCAPCSNCDRYPGQIFDPSQSSTYSPLCSSRSCHYGISSQLPFNITYADRTFISGTLALEHLVFDTSDEGRSEVFNALLGCGHNFLSSEEPGYNGILGLNNFNQTLAWQTGKKFSYCIDSITTDSNFDYSHLILGEGAYLEGYSTPFQVSDDMYYITMIGISVGEKSINIAPRTFERKPDGTGGVIIDSGSTFTFLVSEGYEVLLTEIRSLLDGSFRGVRYVEEPWLLCYLGTLSRDLVGFPVVTFHFAGGADLVLDTESLFIQRKNDAFCMAVGPINVFDLRSKPSIIGLLAQQSYNVGYDLNNKDIYFQRIDCELLSD</sequence>
<keyword evidence="3" id="KW-0064">Aspartyl protease</keyword>
<dbReference type="AlphaFoldDB" id="A0AAE1J7W9"/>
<feature type="signal peptide" evidence="6">
    <location>
        <begin position="1"/>
        <end position="19"/>
    </location>
</feature>
<dbReference type="EMBL" id="JAWXYG010000008">
    <property type="protein sequence ID" value="KAK4265527.1"/>
    <property type="molecule type" value="Genomic_DNA"/>
</dbReference>
<dbReference type="GO" id="GO:0004190">
    <property type="term" value="F:aspartic-type endopeptidase activity"/>
    <property type="evidence" value="ECO:0007669"/>
    <property type="project" value="UniProtKB-KW"/>
</dbReference>
<feature type="chain" id="PRO_5042082620" description="Peptidase A1 domain-containing protein" evidence="6">
    <location>
        <begin position="20"/>
        <end position="453"/>
    </location>
</feature>
<evidence type="ECO:0000313" key="9">
    <source>
        <dbReference type="Proteomes" id="UP001293593"/>
    </source>
</evidence>
<evidence type="ECO:0000256" key="5">
    <source>
        <dbReference type="ARBA" id="ARBA00023180"/>
    </source>
</evidence>
<keyword evidence="2" id="KW-0645">Protease</keyword>
<evidence type="ECO:0000313" key="8">
    <source>
        <dbReference type="EMBL" id="KAK4265527.1"/>
    </source>
</evidence>
<keyword evidence="5" id="KW-0325">Glycoprotein</keyword>
<evidence type="ECO:0000256" key="6">
    <source>
        <dbReference type="SAM" id="SignalP"/>
    </source>
</evidence>
<dbReference type="InterPro" id="IPR033121">
    <property type="entry name" value="PEPTIDASE_A1"/>
</dbReference>
<dbReference type="Proteomes" id="UP001293593">
    <property type="component" value="Unassembled WGS sequence"/>
</dbReference>
<dbReference type="GO" id="GO:0005576">
    <property type="term" value="C:extracellular region"/>
    <property type="evidence" value="ECO:0007669"/>
    <property type="project" value="TreeGrafter"/>
</dbReference>
<proteinExistence type="inferred from homology"/>
<dbReference type="InterPro" id="IPR032861">
    <property type="entry name" value="TAXi_N"/>
</dbReference>
<dbReference type="InterPro" id="IPR051708">
    <property type="entry name" value="Plant_Aspart_Prot_A1"/>
</dbReference>
<dbReference type="InterPro" id="IPR034161">
    <property type="entry name" value="Pepsin-like_plant"/>
</dbReference>
<keyword evidence="9" id="KW-1185">Reference proteome</keyword>
<evidence type="ECO:0000256" key="4">
    <source>
        <dbReference type="ARBA" id="ARBA00022801"/>
    </source>
</evidence>
<dbReference type="PANTHER" id="PTHR47967">
    <property type="entry name" value="OS07G0603500 PROTEIN-RELATED"/>
    <property type="match status" value="1"/>
</dbReference>
<dbReference type="InterPro" id="IPR021109">
    <property type="entry name" value="Peptidase_aspartic_dom_sf"/>
</dbReference>
<dbReference type="PROSITE" id="PS51767">
    <property type="entry name" value="PEPTIDASE_A1"/>
    <property type="match status" value="1"/>
</dbReference>
<evidence type="ECO:0000256" key="3">
    <source>
        <dbReference type="ARBA" id="ARBA00022750"/>
    </source>
</evidence>
<dbReference type="GO" id="GO:0006508">
    <property type="term" value="P:proteolysis"/>
    <property type="evidence" value="ECO:0007669"/>
    <property type="project" value="UniProtKB-KW"/>
</dbReference>
<dbReference type="FunFam" id="2.40.70.10:FF:000033">
    <property type="entry name" value="Aspartyl protease family protein"/>
    <property type="match status" value="1"/>
</dbReference>
<dbReference type="Pfam" id="PF14541">
    <property type="entry name" value="TAXi_C"/>
    <property type="match status" value="1"/>
</dbReference>
<dbReference type="CDD" id="cd05476">
    <property type="entry name" value="pepsin_A_like_plant"/>
    <property type="match status" value="1"/>
</dbReference>
<evidence type="ECO:0000259" key="7">
    <source>
        <dbReference type="PROSITE" id="PS51767"/>
    </source>
</evidence>
<dbReference type="SUPFAM" id="SSF50630">
    <property type="entry name" value="Acid proteases"/>
    <property type="match status" value="1"/>
</dbReference>
<dbReference type="Gene3D" id="2.40.70.10">
    <property type="entry name" value="Acid Proteases"/>
    <property type="match status" value="2"/>
</dbReference>
<keyword evidence="6" id="KW-0732">Signal</keyword>
<evidence type="ECO:0000256" key="2">
    <source>
        <dbReference type="ARBA" id="ARBA00022670"/>
    </source>
</evidence>
<dbReference type="PANTHER" id="PTHR47967:SF14">
    <property type="entry name" value="EUKARYOTIC ASPARTYL PROTEASE FAMILY PROTEIN"/>
    <property type="match status" value="1"/>
</dbReference>
<gene>
    <name evidence="8" type="ORF">QN277_026571</name>
</gene>
<reference evidence="8" key="1">
    <citation type="submission" date="2023-10" db="EMBL/GenBank/DDBJ databases">
        <title>Chromosome-level genome of the transformable northern wattle, Acacia crassicarpa.</title>
        <authorList>
            <person name="Massaro I."/>
            <person name="Sinha N.R."/>
            <person name="Poethig S."/>
            <person name="Leichty A.R."/>
        </authorList>
    </citation>
    <scope>NUCLEOTIDE SEQUENCE</scope>
    <source>
        <strain evidence="8">Acra3RX</strain>
        <tissue evidence="8">Leaf</tissue>
    </source>
</reference>
<dbReference type="Pfam" id="PF14543">
    <property type="entry name" value="TAXi_N"/>
    <property type="match status" value="1"/>
</dbReference>